<sequence length="750" mass="82991">MPEILPPYSISELPQTSSKLSSRASTSCSLSKLYLGISHSSLAIYSLKSTPKLLWTHAISPVTEVLSVLAVNIPGEDKSQFLYYSTLSKYGTGSLRRILIKSNQQQNEDQEEDVILEKTEPIIDIRASTDGKYIYLLFKNGDVQGLAVEENGEAKIQWTSKNSNESSEVIFHNHLTSGQANLPEDGILVTVLKDTKSKKSASFFVRMIALDESEGRELINNTVKTSTNNGVFALHQGSLLHFDPHTFSLSTYTLPHLVHLSTIQVRRNQKTPTEKASVLPVGTNRILLSYDSTLKLVDTKYNTILFKRVLDKPIQLAAFSIKNSLAIGFTGTEIISLPVEPGTGSLLESLGKGVTVHDGKWDLVHSSFVFDQNLSSEDFIKQQTKVTEQQKAKVADFLNTLFGLFKKGLTEAYENWAIAYLKNEEWTGNAKEVPKIIASSEENLIYDASNDREVDSGFISTLVGQIFASKNTNIDQINPADLKLPNVSVDRLLVYLLTHPLFPTPKFPSLLTVLSPNPRFYRQAIVTAPSLSSDQVVSALHAEDDETFKDAITRLSDEFGSKIITKSIKSVFKSSEQEDSHVTIIVKLVERMQRLDIGWSIISNFIDAGGLFAWDEQAVTSLKTRVDQEIEDIRTGSDALAMLEEALKQANIAEDNTVKKIGINDTLESIPSIDEQPVATTPSSKSSKTEAGDKETRNGPALISAHEQTVNRLSALLSFNGTNKVSLHKSERLENLERSVPPYTIEKLIL</sequence>
<dbReference type="Pfam" id="PF22542">
    <property type="entry name" value="Utp8_C"/>
    <property type="match status" value="1"/>
</dbReference>
<evidence type="ECO:0000256" key="1">
    <source>
        <dbReference type="SAM" id="MobiDB-lite"/>
    </source>
</evidence>
<organism evidence="4 5">
    <name type="scientific">Geotrichum candidum</name>
    <name type="common">Oospora lactis</name>
    <name type="synonym">Dipodascus geotrichum</name>
    <dbReference type="NCBI Taxonomy" id="1173061"/>
    <lineage>
        <taxon>Eukaryota</taxon>
        <taxon>Fungi</taxon>
        <taxon>Dikarya</taxon>
        <taxon>Ascomycota</taxon>
        <taxon>Saccharomycotina</taxon>
        <taxon>Dipodascomycetes</taxon>
        <taxon>Dipodascales</taxon>
        <taxon>Dipodascaceae</taxon>
        <taxon>Geotrichum</taxon>
    </lineage>
</organism>
<gene>
    <name evidence="4" type="ORF">BN980_GECA09s01682g</name>
</gene>
<comment type="caution">
    <text evidence="4">The sequence shown here is derived from an EMBL/GenBank/DDBJ whole genome shotgun (WGS) entry which is preliminary data.</text>
</comment>
<feature type="region of interest" description="Disordered" evidence="1">
    <location>
        <begin position="672"/>
        <end position="699"/>
    </location>
</feature>
<feature type="domain" description="Utp8 C-terminal" evidence="3">
    <location>
        <begin position="373"/>
        <end position="748"/>
    </location>
</feature>
<evidence type="ECO:0000313" key="4">
    <source>
        <dbReference type="EMBL" id="CDO54948.1"/>
    </source>
</evidence>
<evidence type="ECO:0000259" key="2">
    <source>
        <dbReference type="Pfam" id="PF10395"/>
    </source>
</evidence>
<dbReference type="InterPro" id="IPR053881">
    <property type="entry name" value="Utp8_C"/>
</dbReference>
<dbReference type="Pfam" id="PF10395">
    <property type="entry name" value="Utp8_b_propeller"/>
    <property type="match status" value="1"/>
</dbReference>
<feature type="compositionally biased region" description="Basic and acidic residues" evidence="1">
    <location>
        <begin position="687"/>
        <end position="697"/>
    </location>
</feature>
<dbReference type="Proteomes" id="UP000242525">
    <property type="component" value="Unassembled WGS sequence"/>
</dbReference>
<dbReference type="AlphaFoldDB" id="A0A0J9XCI3"/>
<dbReference type="InterPro" id="IPR018843">
    <property type="entry name" value="Utp8_b-prop"/>
</dbReference>
<protein>
    <submittedName>
        <fullName evidence="4">Similar to Saccharomyces cerevisiae YGR128C UTP8 Nucleolar protein required for export of tRNAs from the nucleus</fullName>
    </submittedName>
</protein>
<feature type="domain" description="Utp8 beta-propeller" evidence="2">
    <location>
        <begin position="1"/>
        <end position="323"/>
    </location>
</feature>
<dbReference type="STRING" id="1173061.A0A0J9XCI3"/>
<evidence type="ECO:0000313" key="5">
    <source>
        <dbReference type="Proteomes" id="UP000242525"/>
    </source>
</evidence>
<proteinExistence type="predicted"/>
<dbReference type="EMBL" id="CCBN010000009">
    <property type="protein sequence ID" value="CDO54948.1"/>
    <property type="molecule type" value="Genomic_DNA"/>
</dbReference>
<name>A0A0J9XCI3_GEOCN</name>
<reference evidence="4" key="1">
    <citation type="submission" date="2014-03" db="EMBL/GenBank/DDBJ databases">
        <authorList>
            <person name="Casaregola S."/>
        </authorList>
    </citation>
    <scope>NUCLEOTIDE SEQUENCE [LARGE SCALE GENOMIC DNA]</scope>
    <source>
        <strain evidence="4">CLIB 918</strain>
    </source>
</reference>
<accession>A0A0J9XCI3</accession>
<keyword evidence="5" id="KW-1185">Reference proteome</keyword>
<evidence type="ECO:0000259" key="3">
    <source>
        <dbReference type="Pfam" id="PF22542"/>
    </source>
</evidence>
<dbReference type="OrthoDB" id="4055624at2759"/>